<evidence type="ECO:0000313" key="13">
    <source>
        <dbReference type="EMBL" id="GAC22190.1"/>
    </source>
</evidence>
<dbReference type="PROSITE" id="PS00449">
    <property type="entry name" value="ATPASE_A"/>
    <property type="match status" value="1"/>
</dbReference>
<dbReference type="PANTHER" id="PTHR42823">
    <property type="entry name" value="ATP SYNTHASE SUBUNIT A, CHLOROPLASTIC"/>
    <property type="match status" value="1"/>
</dbReference>
<dbReference type="Gene3D" id="1.20.120.220">
    <property type="entry name" value="ATP synthase, F0 complex, subunit A"/>
    <property type="match status" value="1"/>
</dbReference>
<dbReference type="AlphaFoldDB" id="K6ZFJ9"/>
<dbReference type="eggNOG" id="COG0356">
    <property type="taxonomic scope" value="Bacteria"/>
</dbReference>
<dbReference type="STRING" id="493475.GARC_5255"/>
<protein>
    <recommendedName>
        <fullName evidence="11 12">ATP synthase subunit a</fullName>
    </recommendedName>
    <alternativeName>
        <fullName evidence="11">ATP synthase F0 sector subunit a</fullName>
    </alternativeName>
    <alternativeName>
        <fullName evidence="11">F-ATPase subunit 6</fullName>
    </alternativeName>
</protein>
<evidence type="ECO:0000256" key="12">
    <source>
        <dbReference type="RuleBase" id="RU000483"/>
    </source>
</evidence>
<dbReference type="NCBIfam" id="TIGR01131">
    <property type="entry name" value="ATP_synt_6_or_A"/>
    <property type="match status" value="1"/>
</dbReference>
<feature type="transmembrane region" description="Helical" evidence="11">
    <location>
        <begin position="78"/>
        <end position="101"/>
    </location>
</feature>
<sequence>MHLSPDVVVYWQLGFFKINATIAFTWALMLLLTLGSVLITRNLSTDLKRSRWQNFLEIIVTGIEQQITEIGLHNANKYLGFLGTLFLFLVTANICTIIPGYEPPTASLSTTAALALTVFIAVPMFGISEQGMGNYLKSYMDPTFIMLPFNIISEVSRTLALAVRLFGNMMSGAMIIGILLTITPFIFPIIMTALGLLTGLVQAYIFTILAAVYIAAATRTRKPKPKPQSDPGPVH</sequence>
<dbReference type="CDD" id="cd00310">
    <property type="entry name" value="ATP-synt_Fo_a_6"/>
    <property type="match status" value="1"/>
</dbReference>
<dbReference type="NCBIfam" id="TIGR03306">
    <property type="entry name" value="altF1_A"/>
    <property type="match status" value="1"/>
</dbReference>
<keyword evidence="5 11" id="KW-0812">Transmembrane</keyword>
<dbReference type="Proteomes" id="UP000006327">
    <property type="component" value="Unassembled WGS sequence"/>
</dbReference>
<evidence type="ECO:0000256" key="10">
    <source>
        <dbReference type="ARBA" id="ARBA00023310"/>
    </source>
</evidence>
<dbReference type="SUPFAM" id="SSF81336">
    <property type="entry name" value="F1F0 ATP synthase subunit A"/>
    <property type="match status" value="1"/>
</dbReference>
<evidence type="ECO:0000256" key="5">
    <source>
        <dbReference type="ARBA" id="ARBA00022692"/>
    </source>
</evidence>
<keyword evidence="10 11" id="KW-0066">ATP synthesis</keyword>
<keyword evidence="9 11" id="KW-0472">Membrane</keyword>
<feature type="transmembrane region" description="Helical" evidence="11">
    <location>
        <begin position="20"/>
        <end position="39"/>
    </location>
</feature>
<dbReference type="NCBIfam" id="NF004481">
    <property type="entry name" value="PRK05815.2-3"/>
    <property type="match status" value="1"/>
</dbReference>
<keyword evidence="8 11" id="KW-0406">Ion transport</keyword>
<dbReference type="EMBL" id="BAEO01000069">
    <property type="protein sequence ID" value="GAC22190.1"/>
    <property type="molecule type" value="Genomic_DNA"/>
</dbReference>
<keyword evidence="4 11" id="KW-0138">CF(0)</keyword>
<evidence type="ECO:0000256" key="11">
    <source>
        <dbReference type="HAMAP-Rule" id="MF_01393"/>
    </source>
</evidence>
<evidence type="ECO:0000256" key="4">
    <source>
        <dbReference type="ARBA" id="ARBA00022547"/>
    </source>
</evidence>
<dbReference type="GO" id="GO:0045259">
    <property type="term" value="C:proton-transporting ATP synthase complex"/>
    <property type="evidence" value="ECO:0007669"/>
    <property type="project" value="UniProtKB-KW"/>
</dbReference>
<dbReference type="InterPro" id="IPR045082">
    <property type="entry name" value="ATP_syn_F0_a_bact/chloroplast"/>
</dbReference>
<feature type="transmembrane region" description="Helical" evidence="11">
    <location>
        <begin position="107"/>
        <end position="127"/>
    </location>
</feature>
<comment type="subcellular location">
    <subcellularLocation>
        <location evidence="11 12">Cell membrane</location>
        <topology evidence="11 12">Multi-pass membrane protein</topology>
    </subcellularLocation>
    <subcellularLocation>
        <location evidence="1">Membrane</location>
        <topology evidence="1">Multi-pass membrane protein</topology>
    </subcellularLocation>
</comment>
<comment type="similarity">
    <text evidence="2 11 12">Belongs to the ATPase A chain family.</text>
</comment>
<dbReference type="OrthoDB" id="9789241at2"/>
<dbReference type="PANTHER" id="PTHR42823:SF3">
    <property type="entry name" value="ATP SYNTHASE SUBUNIT A, CHLOROPLASTIC"/>
    <property type="match status" value="1"/>
</dbReference>
<keyword evidence="6 11" id="KW-0375">Hydrogen ion transport</keyword>
<dbReference type="RefSeq" id="WP_007625851.1">
    <property type="nucleotide sequence ID" value="NZ_BAEO01000069.1"/>
</dbReference>
<feature type="transmembrane region" description="Helical" evidence="11">
    <location>
        <begin position="165"/>
        <end position="187"/>
    </location>
</feature>
<keyword evidence="3 11" id="KW-0813">Transport</keyword>
<evidence type="ECO:0000313" key="14">
    <source>
        <dbReference type="Proteomes" id="UP000006327"/>
    </source>
</evidence>
<evidence type="ECO:0000256" key="9">
    <source>
        <dbReference type="ARBA" id="ARBA00023136"/>
    </source>
</evidence>
<keyword evidence="7 11" id="KW-1133">Transmembrane helix</keyword>
<evidence type="ECO:0000256" key="8">
    <source>
        <dbReference type="ARBA" id="ARBA00023065"/>
    </source>
</evidence>
<evidence type="ECO:0000256" key="6">
    <source>
        <dbReference type="ARBA" id="ARBA00022781"/>
    </source>
</evidence>
<keyword evidence="14" id="KW-1185">Reference proteome</keyword>
<dbReference type="Pfam" id="PF00119">
    <property type="entry name" value="ATP-synt_A"/>
    <property type="match status" value="1"/>
</dbReference>
<comment type="caution">
    <text evidence="13">The sequence shown here is derived from an EMBL/GenBank/DDBJ whole genome shotgun (WGS) entry which is preliminary data.</text>
</comment>
<dbReference type="InterPro" id="IPR000568">
    <property type="entry name" value="ATP_synth_F0_asu"/>
</dbReference>
<dbReference type="InterPro" id="IPR017692">
    <property type="entry name" value="Alt_ATP_synth_F0_Asu"/>
</dbReference>
<dbReference type="InterPro" id="IPR023011">
    <property type="entry name" value="ATP_synth_F0_asu_AS"/>
</dbReference>
<dbReference type="HAMAP" id="MF_01393">
    <property type="entry name" value="ATP_synth_a_bact"/>
    <property type="match status" value="1"/>
</dbReference>
<dbReference type="InterPro" id="IPR035908">
    <property type="entry name" value="F0_ATP_A_sf"/>
</dbReference>
<comment type="function">
    <text evidence="11 12">Key component of the proton channel; it plays a direct role in the translocation of protons across the membrane.</text>
</comment>
<evidence type="ECO:0000256" key="3">
    <source>
        <dbReference type="ARBA" id="ARBA00022448"/>
    </source>
</evidence>
<accession>K6ZFJ9</accession>
<evidence type="ECO:0000256" key="2">
    <source>
        <dbReference type="ARBA" id="ARBA00006810"/>
    </source>
</evidence>
<dbReference type="GO" id="GO:0005886">
    <property type="term" value="C:plasma membrane"/>
    <property type="evidence" value="ECO:0007669"/>
    <property type="project" value="UniProtKB-SubCell"/>
</dbReference>
<evidence type="ECO:0000256" key="1">
    <source>
        <dbReference type="ARBA" id="ARBA00004141"/>
    </source>
</evidence>
<proteinExistence type="inferred from homology"/>
<dbReference type="GO" id="GO:0046933">
    <property type="term" value="F:proton-transporting ATP synthase activity, rotational mechanism"/>
    <property type="evidence" value="ECO:0007669"/>
    <property type="project" value="UniProtKB-UniRule"/>
</dbReference>
<name>K6ZFJ9_9ALTE</name>
<dbReference type="GO" id="GO:0042777">
    <property type="term" value="P:proton motive force-driven plasma membrane ATP synthesis"/>
    <property type="evidence" value="ECO:0007669"/>
    <property type="project" value="TreeGrafter"/>
</dbReference>
<feature type="transmembrane region" description="Helical" evidence="11">
    <location>
        <begin position="193"/>
        <end position="216"/>
    </location>
</feature>
<reference evidence="13 14" key="1">
    <citation type="journal article" date="2017" name="Antonie Van Leeuwenhoek">
        <title>Rhizobium rhizosphaerae sp. nov., a novel species isolated from rice rhizosphere.</title>
        <authorList>
            <person name="Zhao J.J."/>
            <person name="Zhang J."/>
            <person name="Zhang R.J."/>
            <person name="Zhang C.W."/>
            <person name="Yin H.Q."/>
            <person name="Zhang X.X."/>
        </authorList>
    </citation>
    <scope>NUCLEOTIDE SEQUENCE [LARGE SCALE GENOMIC DNA]</scope>
    <source>
        <strain evidence="13 14">BSs20135</strain>
    </source>
</reference>
<dbReference type="PRINTS" id="PR00123">
    <property type="entry name" value="ATPASEA"/>
</dbReference>
<evidence type="ECO:0000256" key="7">
    <source>
        <dbReference type="ARBA" id="ARBA00022989"/>
    </source>
</evidence>
<gene>
    <name evidence="13" type="primary">atpB1</name>
    <name evidence="11" type="synonym">atpB</name>
    <name evidence="13" type="ORF">GARC_5255</name>
</gene>
<organism evidence="13 14">
    <name type="scientific">Paraglaciecola arctica BSs20135</name>
    <dbReference type="NCBI Taxonomy" id="493475"/>
    <lineage>
        <taxon>Bacteria</taxon>
        <taxon>Pseudomonadati</taxon>
        <taxon>Pseudomonadota</taxon>
        <taxon>Gammaproteobacteria</taxon>
        <taxon>Alteromonadales</taxon>
        <taxon>Alteromonadaceae</taxon>
        <taxon>Paraglaciecola</taxon>
    </lineage>
</organism>
<keyword evidence="11" id="KW-1003">Cell membrane</keyword>